<protein>
    <recommendedName>
        <fullName evidence="4">sn-glycerol-3-phosphate-binding periplasmic protein UgpB</fullName>
    </recommendedName>
</protein>
<dbReference type="PANTHER" id="PTHR43649">
    <property type="entry name" value="ARABINOSE-BINDING PROTEIN-RELATED"/>
    <property type="match status" value="1"/>
</dbReference>
<evidence type="ECO:0000256" key="4">
    <source>
        <dbReference type="ARBA" id="ARBA00017470"/>
    </source>
</evidence>
<evidence type="ECO:0000256" key="6">
    <source>
        <dbReference type="ARBA" id="ARBA00022729"/>
    </source>
</evidence>
<comment type="caution">
    <text evidence="7">The sequence shown here is derived from an EMBL/GenBank/DDBJ whole genome shotgun (WGS) entry which is preliminary data.</text>
</comment>
<dbReference type="Pfam" id="PF13416">
    <property type="entry name" value="SBP_bac_8"/>
    <property type="match status" value="1"/>
</dbReference>
<keyword evidence="5" id="KW-0813">Transport</keyword>
<dbReference type="RefSeq" id="WP_006187645.1">
    <property type="nucleotide sequence ID" value="NZ_ACYH01000011.1"/>
</dbReference>
<keyword evidence="6" id="KW-0732">Signal</keyword>
<dbReference type="InterPro" id="IPR050490">
    <property type="entry name" value="Bact_solute-bd_prot1"/>
</dbReference>
<organism evidence="7 8">
    <name type="scientific">Treponema vincentii ATCC 35580</name>
    <dbReference type="NCBI Taxonomy" id="596324"/>
    <lineage>
        <taxon>Bacteria</taxon>
        <taxon>Pseudomonadati</taxon>
        <taxon>Spirochaetota</taxon>
        <taxon>Spirochaetia</taxon>
        <taxon>Spirochaetales</taxon>
        <taxon>Treponemataceae</taxon>
        <taxon>Treponema</taxon>
    </lineage>
</organism>
<evidence type="ECO:0000313" key="7">
    <source>
        <dbReference type="EMBL" id="EEV21316.1"/>
    </source>
</evidence>
<dbReference type="AlphaFoldDB" id="C8PM99"/>
<accession>C8PM99</accession>
<name>C8PM99_9SPIR</name>
<evidence type="ECO:0000313" key="8">
    <source>
        <dbReference type="Proteomes" id="UP000004509"/>
    </source>
</evidence>
<dbReference type="eggNOG" id="COG1653">
    <property type="taxonomic scope" value="Bacteria"/>
</dbReference>
<dbReference type="GO" id="GO:0042597">
    <property type="term" value="C:periplasmic space"/>
    <property type="evidence" value="ECO:0007669"/>
    <property type="project" value="UniProtKB-SubCell"/>
</dbReference>
<dbReference type="Proteomes" id="UP000004509">
    <property type="component" value="Unassembled WGS sequence"/>
</dbReference>
<comment type="subunit">
    <text evidence="3">The complex is composed of two ATP-binding proteins (UgpC), two transmembrane proteins (UgpA and UgpE) and a solute-binding protein (UgpB).</text>
</comment>
<dbReference type="CDD" id="cd14748">
    <property type="entry name" value="PBP2_UgpB"/>
    <property type="match status" value="1"/>
</dbReference>
<comment type="similarity">
    <text evidence="2">Belongs to the bacterial solute-binding protein 1 family.</text>
</comment>
<evidence type="ECO:0000256" key="3">
    <source>
        <dbReference type="ARBA" id="ARBA00011557"/>
    </source>
</evidence>
<sequence length="453" mass="50665">MKKQMFHFSVIGILIVSICILVTACSGKEKTETSGTETAALQLGKAVYVPKEKQVLEFWHAMAGENGTTLEALVKKFNETHTNIEVVPVFQGHYRELFEKLNGAAQAHTLPALSMIYCNRLTAYVMNDLVDDLNPRIEDATYGFDPAVWNDIPVGLRDNGMWDGIHRSLPFNKGAYFMYYNEDALKEKNIAVPTTWDELREAARQLTGNGAVGLVFNKSVGIDFSFWVEQAGGHIYDEATETVLIDTPEVKEAYKFIVSMIQENIAKIEFEEGYITGPISRREAFIGFASSSNIPQIKEACKATGVNWKVAELPRGKKAAALFSGTDITMFNTIPEETKRAAFEFIKYWFETDTQIVWGKGSGYLPLTNAASQSKEFQEFLATEDPSKQVAANMFPYAYQDPKGLNGYAIHANMQKALEEIVAGKKTIDQALKDAQMQATKEIEEAKNNFRKQ</sequence>
<dbReference type="EMBL" id="ACYH01000011">
    <property type="protein sequence ID" value="EEV21316.1"/>
    <property type="molecule type" value="Genomic_DNA"/>
</dbReference>
<evidence type="ECO:0000256" key="2">
    <source>
        <dbReference type="ARBA" id="ARBA00008520"/>
    </source>
</evidence>
<reference evidence="7 8" key="1">
    <citation type="submission" date="2009-07" db="EMBL/GenBank/DDBJ databases">
        <authorList>
            <person name="Madupu R."/>
            <person name="Sebastian Y."/>
            <person name="Durkin A.S."/>
            <person name="Torralba M."/>
            <person name="Methe B."/>
            <person name="Sutton G.G."/>
            <person name="Strausberg R.L."/>
            <person name="Nelson K.E."/>
        </authorList>
    </citation>
    <scope>NUCLEOTIDE SEQUENCE [LARGE SCALE GENOMIC DNA]</scope>
    <source>
        <strain evidence="7 8">ATCC 35580</strain>
    </source>
</reference>
<proteinExistence type="inferred from homology"/>
<dbReference type="PANTHER" id="PTHR43649:SF31">
    <property type="entry name" value="SN-GLYCEROL-3-PHOSPHATE-BINDING PERIPLASMIC PROTEIN UGPB"/>
    <property type="match status" value="1"/>
</dbReference>
<comment type="subcellular location">
    <subcellularLocation>
        <location evidence="1">Periplasm</location>
    </subcellularLocation>
</comment>
<dbReference type="PROSITE" id="PS51257">
    <property type="entry name" value="PROKAR_LIPOPROTEIN"/>
    <property type="match status" value="1"/>
</dbReference>
<evidence type="ECO:0000256" key="1">
    <source>
        <dbReference type="ARBA" id="ARBA00004418"/>
    </source>
</evidence>
<dbReference type="InterPro" id="IPR006059">
    <property type="entry name" value="SBP"/>
</dbReference>
<dbReference type="Gene3D" id="3.40.190.10">
    <property type="entry name" value="Periplasmic binding protein-like II"/>
    <property type="match status" value="2"/>
</dbReference>
<dbReference type="OrthoDB" id="9795467at2"/>
<gene>
    <name evidence="7" type="ORF">TREVI0001_0513</name>
</gene>
<dbReference type="SUPFAM" id="SSF53850">
    <property type="entry name" value="Periplasmic binding protein-like II"/>
    <property type="match status" value="1"/>
</dbReference>
<evidence type="ECO:0000256" key="5">
    <source>
        <dbReference type="ARBA" id="ARBA00022448"/>
    </source>
</evidence>
<dbReference type="STRING" id="596324.TREVI0001_0513"/>